<dbReference type="Gene3D" id="1.25.40.10">
    <property type="entry name" value="Tetratricopeptide repeat domain"/>
    <property type="match status" value="1"/>
</dbReference>
<dbReference type="Proteomes" id="UP000215559">
    <property type="component" value="Unassembled WGS sequence"/>
</dbReference>
<dbReference type="InterPro" id="IPR052724">
    <property type="entry name" value="GT117_domain-containing"/>
</dbReference>
<sequence length="448" mass="50488">MKIRITVLCPVAIAVMLIPGCTQKKGPAYERWGITKTVVDNASEKQLASAYDLLYSMKLEQAKIAYRKVAKKFPNSAEAHLGLSIAYRYLHRLPKAVTENQRALELDSNAVAVQCNYADLLTPHRGAKLKEALNDSARYVLSNSYYLKAANSGHPISAYAHIGLWTNYMILGQLDKARQELLALGKENYFPKLLSDFAHNMLISLAPQAIIFTNGDNDTYPLFVLQEYDGFRQDVSVVNISLLNIPTVAGLFRDSLKVPISYSDSELKAMKPEFDSTRGKLVLPSDHLVANIIQNARKKKQPVYFATTVAQNRLSSYKDNLILAGLAWEVTNTKTRDSVNIDKVIQNMTEKYRLDTTGLKQTWPANISPLTRNVSGLAVNYLGLYDLMANYYKGQNKKDKAIDCYRKMVQITVPLGRNDLTETILDRWLKLKPVDSEAKHLKEKYIRS</sequence>
<dbReference type="SUPFAM" id="SSF48452">
    <property type="entry name" value="TPR-like"/>
    <property type="match status" value="1"/>
</dbReference>
<dbReference type="PANTHER" id="PTHR16214:SF3">
    <property type="entry name" value="TRANSMEMBRANE PROTEIN 260"/>
    <property type="match status" value="1"/>
</dbReference>
<accession>A0A235BVA5</accession>
<dbReference type="EMBL" id="NOZP01000055">
    <property type="protein sequence ID" value="OYD16343.1"/>
    <property type="molecule type" value="Genomic_DNA"/>
</dbReference>
<gene>
    <name evidence="1" type="ORF">CH330_03180</name>
</gene>
<protein>
    <submittedName>
        <fullName evidence="1">Uncharacterized protein</fullName>
    </submittedName>
</protein>
<evidence type="ECO:0000313" key="2">
    <source>
        <dbReference type="Proteomes" id="UP000215559"/>
    </source>
</evidence>
<organism evidence="1 2">
    <name type="scientific">candidate division WOR-3 bacterium JGI_Cruoil_03_51_56</name>
    <dbReference type="NCBI Taxonomy" id="1973747"/>
    <lineage>
        <taxon>Bacteria</taxon>
        <taxon>Bacteria division WOR-3</taxon>
    </lineage>
</organism>
<proteinExistence type="predicted"/>
<dbReference type="PANTHER" id="PTHR16214">
    <property type="entry name" value="TRANSMEMBRANE PROTEIN 260"/>
    <property type="match status" value="1"/>
</dbReference>
<name>A0A235BVA5_UNCW3</name>
<reference evidence="1 2" key="1">
    <citation type="submission" date="2017-07" db="EMBL/GenBank/DDBJ databases">
        <title>Recovery of genomes from metagenomes via a dereplication, aggregation, and scoring strategy.</title>
        <authorList>
            <person name="Sieber C.M."/>
            <person name="Probst A.J."/>
            <person name="Sharrar A."/>
            <person name="Thomas B.C."/>
            <person name="Hess M."/>
            <person name="Tringe S.G."/>
            <person name="Banfield J.F."/>
        </authorList>
    </citation>
    <scope>NUCLEOTIDE SEQUENCE [LARGE SCALE GENOMIC DNA]</scope>
    <source>
        <strain evidence="1">JGI_Cruoil_03_51_56</strain>
    </source>
</reference>
<dbReference type="InterPro" id="IPR011990">
    <property type="entry name" value="TPR-like_helical_dom_sf"/>
</dbReference>
<evidence type="ECO:0000313" key="1">
    <source>
        <dbReference type="EMBL" id="OYD16343.1"/>
    </source>
</evidence>
<comment type="caution">
    <text evidence="1">The sequence shown here is derived from an EMBL/GenBank/DDBJ whole genome shotgun (WGS) entry which is preliminary data.</text>
</comment>
<dbReference type="AlphaFoldDB" id="A0A235BVA5"/>